<feature type="region of interest" description="Disordered" evidence="1">
    <location>
        <begin position="1"/>
        <end position="22"/>
    </location>
</feature>
<evidence type="ECO:0000313" key="2">
    <source>
        <dbReference type="EMBL" id="GFZ60419.1"/>
    </source>
</evidence>
<evidence type="ECO:0000313" key="3">
    <source>
        <dbReference type="Proteomes" id="UP000630864"/>
    </source>
</evidence>
<feature type="compositionally biased region" description="Basic and acidic residues" evidence="1">
    <location>
        <begin position="11"/>
        <end position="22"/>
    </location>
</feature>
<dbReference type="Proteomes" id="UP000630864">
    <property type="component" value="Unassembled WGS sequence"/>
</dbReference>
<reference evidence="2" key="1">
    <citation type="submission" date="2020-09" db="EMBL/GenBank/DDBJ databases">
        <title>Pseudomonas syringae pv. eriobotryae genome sequence causing loquat canker disease.</title>
        <authorList>
            <person name="Fukuda S."/>
            <person name="Tashiro H."/>
            <person name="Nagano Y."/>
        </authorList>
    </citation>
    <scope>NUCLEOTIDE SEQUENCE</scope>
    <source>
        <strain evidence="2">AM001</strain>
    </source>
</reference>
<organism evidence="2 3">
    <name type="scientific">Pseudomonas amygdali pv. eriobotryae</name>
    <dbReference type="NCBI Taxonomy" id="129137"/>
    <lineage>
        <taxon>Bacteria</taxon>
        <taxon>Pseudomonadati</taxon>
        <taxon>Pseudomonadota</taxon>
        <taxon>Gammaproteobacteria</taxon>
        <taxon>Pseudomonadales</taxon>
        <taxon>Pseudomonadaceae</taxon>
        <taxon>Pseudomonas</taxon>
        <taxon>Pseudomonas amygdali</taxon>
    </lineage>
</organism>
<name>A0A9P3AE81_PSEA0</name>
<gene>
    <name evidence="2" type="ORF">PSE10A_29300</name>
</gene>
<accession>A0A9P3AE81</accession>
<proteinExistence type="predicted"/>
<sequence>MGKPVEQPRQTVDEEANHRADGLPEPFKKAFYLHMYVLIGVVKKMICPLWPSQGVSGSVDHKGSLC</sequence>
<dbReference type="EMBL" id="BMZW01000015">
    <property type="protein sequence ID" value="GFZ60419.1"/>
    <property type="molecule type" value="Genomic_DNA"/>
</dbReference>
<evidence type="ECO:0000256" key="1">
    <source>
        <dbReference type="SAM" id="MobiDB-lite"/>
    </source>
</evidence>
<comment type="caution">
    <text evidence="2">The sequence shown here is derived from an EMBL/GenBank/DDBJ whole genome shotgun (WGS) entry which is preliminary data.</text>
</comment>
<protein>
    <submittedName>
        <fullName evidence="2">Uncharacterized protein</fullName>
    </submittedName>
</protein>
<dbReference type="AlphaFoldDB" id="A0A9P3AE81"/>